<dbReference type="AlphaFoldDB" id="A0A7S4FQ64"/>
<sequence>MANSLKAVRYRPEHSPNPTFFGYPMALQLVETWIMVGAARFVGVPQSTMSMNVCLFREARGRSCLDNFPGSSFFQLTFAQILFMPTEWETPRQCRAPVQAAYAPFIDYLGYLSTNRLSAVPASVIEHHLSRNNL</sequence>
<proteinExistence type="predicted"/>
<reference evidence="1" key="1">
    <citation type="submission" date="2021-01" db="EMBL/GenBank/DDBJ databases">
        <authorList>
            <person name="Corre E."/>
            <person name="Pelletier E."/>
            <person name="Niang G."/>
            <person name="Scheremetjew M."/>
            <person name="Finn R."/>
            <person name="Kale V."/>
            <person name="Holt S."/>
            <person name="Cochrane G."/>
            <person name="Meng A."/>
            <person name="Brown T."/>
            <person name="Cohen L."/>
        </authorList>
    </citation>
    <scope>NUCLEOTIDE SEQUENCE</scope>
    <source>
        <strain evidence="1">CCMP1594</strain>
    </source>
</reference>
<organism evidence="1">
    <name type="scientific">Eutreptiella gymnastica</name>
    <dbReference type="NCBI Taxonomy" id="73025"/>
    <lineage>
        <taxon>Eukaryota</taxon>
        <taxon>Discoba</taxon>
        <taxon>Euglenozoa</taxon>
        <taxon>Euglenida</taxon>
        <taxon>Spirocuta</taxon>
        <taxon>Euglenophyceae</taxon>
        <taxon>Eutreptiales</taxon>
        <taxon>Eutreptiaceae</taxon>
        <taxon>Eutreptiella</taxon>
    </lineage>
</organism>
<dbReference type="EMBL" id="HBJA01052897">
    <property type="protein sequence ID" value="CAE0807612.1"/>
    <property type="molecule type" value="Transcribed_RNA"/>
</dbReference>
<gene>
    <name evidence="1" type="ORF">EGYM00163_LOCUS18741</name>
</gene>
<name>A0A7S4FQ64_9EUGL</name>
<protein>
    <submittedName>
        <fullName evidence="1">Uncharacterized protein</fullName>
    </submittedName>
</protein>
<evidence type="ECO:0000313" key="1">
    <source>
        <dbReference type="EMBL" id="CAE0807612.1"/>
    </source>
</evidence>
<accession>A0A7S4FQ64</accession>
<dbReference type="Gene3D" id="3.40.50.11350">
    <property type="match status" value="1"/>
</dbReference>